<dbReference type="InterPro" id="IPR000873">
    <property type="entry name" value="AMP-dep_synth/lig_dom"/>
</dbReference>
<dbReference type="InterPro" id="IPR045851">
    <property type="entry name" value="AMP-bd_C_sf"/>
</dbReference>
<keyword evidence="7" id="KW-1185">Reference proteome</keyword>
<dbReference type="Gene3D" id="3.40.50.12780">
    <property type="entry name" value="N-terminal domain of ligase-like"/>
    <property type="match status" value="1"/>
</dbReference>
<dbReference type="Gene3D" id="3.30.300.30">
    <property type="match status" value="1"/>
</dbReference>
<dbReference type="PANTHER" id="PTHR43201">
    <property type="entry name" value="ACYL-COA SYNTHETASE"/>
    <property type="match status" value="1"/>
</dbReference>
<feature type="domain" description="AMP-dependent synthetase/ligase" evidence="4">
    <location>
        <begin position="52"/>
        <end position="359"/>
    </location>
</feature>
<evidence type="ECO:0000256" key="2">
    <source>
        <dbReference type="ARBA" id="ARBA00022598"/>
    </source>
</evidence>
<evidence type="ECO:0000313" key="7">
    <source>
        <dbReference type="Proteomes" id="UP000285768"/>
    </source>
</evidence>
<dbReference type="InterPro" id="IPR042099">
    <property type="entry name" value="ANL_N_sf"/>
</dbReference>
<dbReference type="EMBL" id="CP035037">
    <property type="protein sequence ID" value="QAB17248.1"/>
    <property type="molecule type" value="Genomic_DNA"/>
</dbReference>
<keyword evidence="2 6" id="KW-0436">Ligase</keyword>
<evidence type="ECO:0000256" key="3">
    <source>
        <dbReference type="SAM" id="MobiDB-lite"/>
    </source>
</evidence>
<dbReference type="Proteomes" id="UP000285768">
    <property type="component" value="Chromosome"/>
</dbReference>
<evidence type="ECO:0000259" key="5">
    <source>
        <dbReference type="Pfam" id="PF13193"/>
    </source>
</evidence>
<dbReference type="Pfam" id="PF13193">
    <property type="entry name" value="AMP-binding_C"/>
    <property type="match status" value="1"/>
</dbReference>
<dbReference type="RefSeq" id="WP_128386454.1">
    <property type="nucleotide sequence ID" value="NZ_CP035037.1"/>
</dbReference>
<proteinExistence type="inferred from homology"/>
<dbReference type="Pfam" id="PF00501">
    <property type="entry name" value="AMP-binding"/>
    <property type="match status" value="1"/>
</dbReference>
<evidence type="ECO:0000259" key="4">
    <source>
        <dbReference type="Pfam" id="PF00501"/>
    </source>
</evidence>
<reference evidence="6 7" key="1">
    <citation type="submission" date="2019-01" db="EMBL/GenBank/DDBJ databases">
        <title>Leucobacter muris sp. nov. isolated from the nose of a laboratory mouse.</title>
        <authorList>
            <person name="Benga L."/>
            <person name="Sproeer C."/>
            <person name="Schumann P."/>
            <person name="Verbarg S."/>
            <person name="Bunk B."/>
            <person name="Engelhardt E."/>
            <person name="Benten P.M."/>
            <person name="Sager M."/>
        </authorList>
    </citation>
    <scope>NUCLEOTIDE SEQUENCE [LARGE SCALE GENOMIC DNA]</scope>
    <source>
        <strain evidence="6 7">DSM 101948</strain>
    </source>
</reference>
<evidence type="ECO:0000313" key="6">
    <source>
        <dbReference type="EMBL" id="QAB17248.1"/>
    </source>
</evidence>
<dbReference type="CDD" id="cd04433">
    <property type="entry name" value="AFD_class_I"/>
    <property type="match status" value="1"/>
</dbReference>
<name>A0ABX5QE07_9MICO</name>
<dbReference type="InterPro" id="IPR025110">
    <property type="entry name" value="AMP-bd_C"/>
</dbReference>
<gene>
    <name evidence="6" type="ORF">Leucomu_04305</name>
</gene>
<feature type="region of interest" description="Disordered" evidence="3">
    <location>
        <begin position="297"/>
        <end position="320"/>
    </location>
</feature>
<protein>
    <submittedName>
        <fullName evidence="6">Long-chain fatty acid--CoA ligase</fullName>
    </submittedName>
</protein>
<organism evidence="6 7">
    <name type="scientific">Leucobacter muris</name>
    <dbReference type="NCBI Taxonomy" id="1935379"/>
    <lineage>
        <taxon>Bacteria</taxon>
        <taxon>Bacillati</taxon>
        <taxon>Actinomycetota</taxon>
        <taxon>Actinomycetes</taxon>
        <taxon>Micrococcales</taxon>
        <taxon>Microbacteriaceae</taxon>
        <taxon>Leucobacter</taxon>
    </lineage>
</organism>
<evidence type="ECO:0000256" key="1">
    <source>
        <dbReference type="ARBA" id="ARBA00006432"/>
    </source>
</evidence>
<dbReference type="GO" id="GO:0016874">
    <property type="term" value="F:ligase activity"/>
    <property type="evidence" value="ECO:0007669"/>
    <property type="project" value="UniProtKB-KW"/>
</dbReference>
<dbReference type="SUPFAM" id="SSF56801">
    <property type="entry name" value="Acetyl-CoA synthetase-like"/>
    <property type="match status" value="1"/>
</dbReference>
<sequence length="517" mass="55610">MGTGNESTAWERLLIPDSAEAEVIEMSETGEHRCTLRRLALLRDRMLSEYSAELRPGRAIGIFADNGIAWIAAFAAVVHAGAVPVPISVKLPRPGVEFIVADADLHTVLADRPRIASLSEWGVSALPLLEPGDAEERGSGGAGGEAVRRPDDELGLILYTSGSTGQPKGVELGNRTLRWIVETVAPAVARPETRMLVAAPLNHIAALMFALSCVSQRGTLVVMPRFESRAFLGAVERHRVTDLTGVPPMFAMLGREHDLLGELDLSSVARVTMGSAPSSHEMLAEIESWFPGASVTTSYGTTESGPGVFGPHPDGLPTPLGSVGAARRVPRIRLVDSDGEPTSGRGVLEVRSPSMMMRYRNRPDLVPPVTSDGFHHTGDLFEVDDQGFFWFAGREDDVFKCGGETVYPQAVEEALEAHPAVLSAVVLPVPDALKGRKPVAFVLVSPGFEFDERALQQHVLGRLEPFAHPRRIWPLDAFPLAAANKVDRKRLAEAALLACAEERPGPPAATRRSGRAD</sequence>
<dbReference type="InterPro" id="IPR020845">
    <property type="entry name" value="AMP-binding_CS"/>
</dbReference>
<accession>A0ABX5QE07</accession>
<dbReference type="PROSITE" id="PS00455">
    <property type="entry name" value="AMP_BINDING"/>
    <property type="match status" value="1"/>
</dbReference>
<dbReference type="PANTHER" id="PTHR43201:SF5">
    <property type="entry name" value="MEDIUM-CHAIN ACYL-COA LIGASE ACSF2, MITOCHONDRIAL"/>
    <property type="match status" value="1"/>
</dbReference>
<feature type="domain" description="AMP-binding enzyme C-terminal" evidence="5">
    <location>
        <begin position="411"/>
        <end position="483"/>
    </location>
</feature>
<comment type="similarity">
    <text evidence="1">Belongs to the ATP-dependent AMP-binding enzyme family.</text>
</comment>